<sequence length="95" mass="10736">MSEMKARIAQSTTVNMIDEHSKPQDSKADDDITPAVVIANELLKHCLIRLSHDNYPSVTSDSSHRASLKTLDDLHHGRPHRGLQQALRRHDFLTD</sequence>
<evidence type="ECO:0000313" key="2">
    <source>
        <dbReference type="EMBL" id="MED6124816.1"/>
    </source>
</evidence>
<protein>
    <submittedName>
        <fullName evidence="2">Uncharacterized protein</fullName>
    </submittedName>
</protein>
<proteinExistence type="predicted"/>
<gene>
    <name evidence="2" type="ORF">PIB30_062448</name>
</gene>
<reference evidence="2 3" key="1">
    <citation type="journal article" date="2023" name="Plants (Basel)">
        <title>Bridging the Gap: Combining Genomics and Transcriptomics Approaches to Understand Stylosanthes scabra, an Orphan Legume from the Brazilian Caatinga.</title>
        <authorList>
            <person name="Ferreira-Neto J.R.C."/>
            <person name="da Silva M.D."/>
            <person name="Binneck E."/>
            <person name="de Melo N.F."/>
            <person name="da Silva R.H."/>
            <person name="de Melo A.L.T.M."/>
            <person name="Pandolfi V."/>
            <person name="Bustamante F.O."/>
            <person name="Brasileiro-Vidal A.C."/>
            <person name="Benko-Iseppon A.M."/>
        </authorList>
    </citation>
    <scope>NUCLEOTIDE SEQUENCE [LARGE SCALE GENOMIC DNA]</scope>
    <source>
        <tissue evidence="2">Leaves</tissue>
    </source>
</reference>
<dbReference type="SUPFAM" id="SSF48592">
    <property type="entry name" value="GroEL equatorial domain-like"/>
    <property type="match status" value="1"/>
</dbReference>
<accession>A0ABU6RLZ5</accession>
<dbReference type="EMBL" id="JASCZI010030788">
    <property type="protein sequence ID" value="MED6124816.1"/>
    <property type="molecule type" value="Genomic_DNA"/>
</dbReference>
<dbReference type="Proteomes" id="UP001341840">
    <property type="component" value="Unassembled WGS sequence"/>
</dbReference>
<keyword evidence="3" id="KW-1185">Reference proteome</keyword>
<feature type="compositionally biased region" description="Basic and acidic residues" evidence="1">
    <location>
        <begin position="17"/>
        <end position="29"/>
    </location>
</feature>
<evidence type="ECO:0000313" key="3">
    <source>
        <dbReference type="Proteomes" id="UP001341840"/>
    </source>
</evidence>
<comment type="caution">
    <text evidence="2">The sequence shown here is derived from an EMBL/GenBank/DDBJ whole genome shotgun (WGS) entry which is preliminary data.</text>
</comment>
<name>A0ABU6RLZ5_9FABA</name>
<organism evidence="2 3">
    <name type="scientific">Stylosanthes scabra</name>
    <dbReference type="NCBI Taxonomy" id="79078"/>
    <lineage>
        <taxon>Eukaryota</taxon>
        <taxon>Viridiplantae</taxon>
        <taxon>Streptophyta</taxon>
        <taxon>Embryophyta</taxon>
        <taxon>Tracheophyta</taxon>
        <taxon>Spermatophyta</taxon>
        <taxon>Magnoliopsida</taxon>
        <taxon>eudicotyledons</taxon>
        <taxon>Gunneridae</taxon>
        <taxon>Pentapetalae</taxon>
        <taxon>rosids</taxon>
        <taxon>fabids</taxon>
        <taxon>Fabales</taxon>
        <taxon>Fabaceae</taxon>
        <taxon>Papilionoideae</taxon>
        <taxon>50 kb inversion clade</taxon>
        <taxon>dalbergioids sensu lato</taxon>
        <taxon>Dalbergieae</taxon>
        <taxon>Pterocarpus clade</taxon>
        <taxon>Stylosanthes</taxon>
    </lineage>
</organism>
<feature type="region of interest" description="Disordered" evidence="1">
    <location>
        <begin position="71"/>
        <end position="95"/>
    </location>
</feature>
<feature type="region of interest" description="Disordered" evidence="1">
    <location>
        <begin position="1"/>
        <end position="29"/>
    </location>
</feature>
<dbReference type="InterPro" id="IPR027413">
    <property type="entry name" value="GROEL-like_equatorial_sf"/>
</dbReference>
<evidence type="ECO:0000256" key="1">
    <source>
        <dbReference type="SAM" id="MobiDB-lite"/>
    </source>
</evidence>